<keyword evidence="3" id="KW-1185">Reference proteome</keyword>
<name>A0A1I0F1L5_9ACTN</name>
<proteinExistence type="predicted"/>
<evidence type="ECO:0000313" key="2">
    <source>
        <dbReference type="EMBL" id="SET51762.1"/>
    </source>
</evidence>
<gene>
    <name evidence="2" type="ORF">SAMN05421811_103286</name>
</gene>
<dbReference type="STRING" id="568860.SAMN05421811_103286"/>
<reference evidence="2 3" key="1">
    <citation type="submission" date="2016-10" db="EMBL/GenBank/DDBJ databases">
        <authorList>
            <person name="de Groot N.N."/>
        </authorList>
    </citation>
    <scope>NUCLEOTIDE SEQUENCE [LARGE SCALE GENOMIC DNA]</scope>
    <source>
        <strain evidence="2 3">CGMCC 4.5598</strain>
    </source>
</reference>
<feature type="region of interest" description="Disordered" evidence="1">
    <location>
        <begin position="1"/>
        <end position="30"/>
    </location>
</feature>
<evidence type="ECO:0000256" key="1">
    <source>
        <dbReference type="SAM" id="MobiDB-lite"/>
    </source>
</evidence>
<dbReference type="AlphaFoldDB" id="A0A1I0F1L5"/>
<dbReference type="EMBL" id="FOHX01000003">
    <property type="protein sequence ID" value="SET51762.1"/>
    <property type="molecule type" value="Genomic_DNA"/>
</dbReference>
<evidence type="ECO:0000313" key="3">
    <source>
        <dbReference type="Proteomes" id="UP000199361"/>
    </source>
</evidence>
<feature type="compositionally biased region" description="Basic residues" evidence="1">
    <location>
        <begin position="8"/>
        <end position="25"/>
    </location>
</feature>
<sequence>MTALLSGKGRHRRRGYRPPRPRPARSRGSWTGWSSLSQLFPVDDFSQPRTTPLGIFPMEAPFAGYRHPYDSPEGTAA</sequence>
<organism evidence="2 3">
    <name type="scientific">Nonomuraea wenchangensis</name>
    <dbReference type="NCBI Taxonomy" id="568860"/>
    <lineage>
        <taxon>Bacteria</taxon>
        <taxon>Bacillati</taxon>
        <taxon>Actinomycetota</taxon>
        <taxon>Actinomycetes</taxon>
        <taxon>Streptosporangiales</taxon>
        <taxon>Streptosporangiaceae</taxon>
        <taxon>Nonomuraea</taxon>
    </lineage>
</organism>
<accession>A0A1I0F1L5</accession>
<dbReference type="Proteomes" id="UP000199361">
    <property type="component" value="Unassembled WGS sequence"/>
</dbReference>
<dbReference type="RefSeq" id="WP_143082181.1">
    <property type="nucleotide sequence ID" value="NZ_FOHX01000003.1"/>
</dbReference>
<protein>
    <submittedName>
        <fullName evidence="2">Uncharacterized protein</fullName>
    </submittedName>
</protein>